<name>A0ABM0MW49_SACKO</name>
<protein>
    <submittedName>
        <fullName evidence="5">Coilin-like isoform X2</fullName>
    </submittedName>
</protein>
<feature type="compositionally biased region" description="Basic residues" evidence="1">
    <location>
        <begin position="134"/>
        <end position="153"/>
    </location>
</feature>
<feature type="compositionally biased region" description="Basic and acidic residues" evidence="1">
    <location>
        <begin position="162"/>
        <end position="171"/>
    </location>
</feature>
<feature type="region of interest" description="Disordered" evidence="1">
    <location>
        <begin position="367"/>
        <end position="402"/>
    </location>
</feature>
<sequence length="561" mass="63651">MALPTSRHIRVRLRFDEPPLGYPRMLLYLVNLENCRVVSDLESQIKTRFTMSRYTHVHLYVDDYLLPANEKIEIVRDNDVIRVQQEYISKELVTNSARTKKKKKKSKHINHVESEELEFFDLELHHDDYRKVKRKLKKHKAHKTHVEQKRRRLNSTDDEPGEERSEKKIASTDEIINSIEDAKKHKANKKMKNKKKIDSDNGVLSKSESERTNVENTEQQSTQKIKTVQTSTATKNSKSPKKFVRVKKNNTASSNNHLRFESASESESTSGDQNDSSVDAKHINDAVGAEKREPHFISLCKPTKLALQGNTKTNTKTSSKNSSDLSESTSTSNACSDSSDSDSDNEIATNSTSSNLHKIALENEINGTADDRSPQVVHNGIHSPIERSTSRGRKRPNRRRRTQQMYELDKEAQLNTVLTNRSIIIQVSQNAPDSSPMTSIQTQKPARDYNSLTPLHGPPRTGDKIAYKILELSSSYNPEISEFKEGLVTLYDPVLQSLEIDLTYDPSSVSKKRAGKFDLVYDDHDDDDDLSMNAFDVNEDSGKVSVTWTSLIEPKLMPATP</sequence>
<gene>
    <name evidence="5" type="primary">LOC100370740</name>
</gene>
<feature type="compositionally biased region" description="Low complexity" evidence="1">
    <location>
        <begin position="310"/>
        <end position="338"/>
    </location>
</feature>
<evidence type="ECO:0000313" key="4">
    <source>
        <dbReference type="Proteomes" id="UP000694865"/>
    </source>
</evidence>
<feature type="compositionally biased region" description="Polar residues" evidence="1">
    <location>
        <begin position="249"/>
        <end position="277"/>
    </location>
</feature>
<dbReference type="InterPro" id="IPR031722">
    <property type="entry name" value="Coilin_N"/>
</dbReference>
<feature type="region of interest" description="Disordered" evidence="1">
    <location>
        <begin position="134"/>
        <end position="279"/>
    </location>
</feature>
<evidence type="ECO:0000259" key="3">
    <source>
        <dbReference type="Pfam" id="PF23086"/>
    </source>
</evidence>
<evidence type="ECO:0000313" key="5">
    <source>
        <dbReference type="RefSeq" id="XP_006824240.1"/>
    </source>
</evidence>
<accession>A0ABM0MW49</accession>
<organism evidence="4 5">
    <name type="scientific">Saccoglossus kowalevskii</name>
    <name type="common">Acorn worm</name>
    <dbReference type="NCBI Taxonomy" id="10224"/>
    <lineage>
        <taxon>Eukaryota</taxon>
        <taxon>Metazoa</taxon>
        <taxon>Hemichordata</taxon>
        <taxon>Enteropneusta</taxon>
        <taxon>Harrimaniidae</taxon>
        <taxon>Saccoglossus</taxon>
    </lineage>
</organism>
<feature type="compositionally biased region" description="Basic residues" evidence="1">
    <location>
        <begin position="184"/>
        <end position="195"/>
    </location>
</feature>
<feature type="domain" description="Coilin tudor" evidence="3">
    <location>
        <begin position="447"/>
        <end position="557"/>
    </location>
</feature>
<feature type="domain" description="Coilin N-terminal" evidence="2">
    <location>
        <begin position="9"/>
        <end position="151"/>
    </location>
</feature>
<feature type="region of interest" description="Disordered" evidence="1">
    <location>
        <begin position="308"/>
        <end position="355"/>
    </location>
</feature>
<dbReference type="InterPro" id="IPR024822">
    <property type="entry name" value="Coilin"/>
</dbReference>
<feature type="compositionally biased region" description="Basic residues" evidence="1">
    <location>
        <begin position="390"/>
        <end position="402"/>
    </location>
</feature>
<feature type="region of interest" description="Disordered" evidence="1">
    <location>
        <begin position="429"/>
        <end position="458"/>
    </location>
</feature>
<dbReference type="Proteomes" id="UP000694865">
    <property type="component" value="Unplaced"/>
</dbReference>
<feature type="compositionally biased region" description="Polar residues" evidence="1">
    <location>
        <begin position="429"/>
        <end position="444"/>
    </location>
</feature>
<keyword evidence="4" id="KW-1185">Reference proteome</keyword>
<dbReference type="Pfam" id="PF15862">
    <property type="entry name" value="Coilin_N"/>
    <property type="match status" value="1"/>
</dbReference>
<reference evidence="5" key="1">
    <citation type="submission" date="2025-08" db="UniProtKB">
        <authorList>
            <consortium name="RefSeq"/>
        </authorList>
    </citation>
    <scope>IDENTIFICATION</scope>
    <source>
        <tissue evidence="5">Testes</tissue>
    </source>
</reference>
<dbReference type="Pfam" id="PF23086">
    <property type="entry name" value="Tudor_Coilin"/>
    <property type="match status" value="1"/>
</dbReference>
<dbReference type="InterPro" id="IPR056398">
    <property type="entry name" value="Tudor_Coilin"/>
</dbReference>
<feature type="compositionally biased region" description="Basic residues" evidence="1">
    <location>
        <begin position="238"/>
        <end position="248"/>
    </location>
</feature>
<dbReference type="PANTHER" id="PTHR15197:SF0">
    <property type="entry name" value="COILIN"/>
    <property type="match status" value="1"/>
</dbReference>
<evidence type="ECO:0000256" key="1">
    <source>
        <dbReference type="SAM" id="MobiDB-lite"/>
    </source>
</evidence>
<proteinExistence type="predicted"/>
<feature type="compositionally biased region" description="Polar residues" evidence="1">
    <location>
        <begin position="214"/>
        <end position="237"/>
    </location>
</feature>
<dbReference type="RefSeq" id="XP_006824240.1">
    <property type="nucleotide sequence ID" value="XM_006824177.1"/>
</dbReference>
<dbReference type="PANTHER" id="PTHR15197">
    <property type="entry name" value="COILIN P80"/>
    <property type="match status" value="1"/>
</dbReference>
<evidence type="ECO:0000259" key="2">
    <source>
        <dbReference type="Pfam" id="PF15862"/>
    </source>
</evidence>
<dbReference type="GeneID" id="100370740"/>